<dbReference type="AlphaFoldDB" id="A0A9P4Q8X7"/>
<name>A0A9P4Q8X7_9PEZI</name>
<dbReference type="Pfam" id="PF12796">
    <property type="entry name" value="Ank_2"/>
    <property type="match status" value="1"/>
</dbReference>
<dbReference type="PANTHER" id="PTHR24126:SF14">
    <property type="entry name" value="ANK_REP_REGION DOMAIN-CONTAINING PROTEIN"/>
    <property type="match status" value="1"/>
</dbReference>
<dbReference type="SMART" id="SM00248">
    <property type="entry name" value="ANK"/>
    <property type="match status" value="6"/>
</dbReference>
<sequence>MATPQAVETKAQDLTETLRKLAADGAPKDPALNGLADALRELTTLCGHGSELLLDKRHNGGENGSSPKHPSTPRLWSNIDSLVKAGESAVQRSHGLAQQLTTRFENQKPGQSHIGFDRTEVLGLSREVRLIAVDLDMSLLAATMSRANPASSTARQELVAKINAVQRSHDEQASQPDPLGILHLTEEAVTASIQSINATGPLKMSPSPAQHLAPSDLNRTVSGGSQSDQGGLARSASQRSRASSTPGQQQVSDWIRDLETLRLAALTPQTSSGESHMPSIFSASDGDTVVTDGSPPTGSLAMFDVVELSDDGSDEGFAVDVAKEALESGQEAFERGDWAEADSMLREALHLANDLPIKHRSMYDTYDLQYKLAVCAYYTKEPEAAQVALLSFTKLVPSSDTHRMKLCDVGHLLAQTYTRVGRLEQARSTCESTLKGRRAVLGKHHQAFYESLALLARICELQDRLSQAKVYVRMIPVELQRTLCSKFSNLGQLPAPARFEGLRKGLESDAGSDRDVDSVLAMSPPRMMSPSLSIVSSPPLSPGFQDRKDHDGQGHYELAAEQRFNPAVPPSATHPAFRTANQPMHNLPHPIPTYSLFPNVQPLPPPPQFHPVNAQYPPSQPPPPVPAYSQPRADIRNARPASPTPSTMSNRGQVHGRSVSTPGYHPSPLQGVQLAPPMPQHAQSFSYPPPNRQDQSNSGLPRSAQVSGAPWPPDVPTRRKWLDGLDILFSGDLESFVLSADQGKRGSGPTSVHLAALFGDVERATAFLSSGGSLTATCKIPIDKARSVDIVNPLHFAIGARQNAMIKLLIERGAKLEPEKNSKNPSPVAYLLWNAWLNATDYGGIDEVLSVLNNLLAFGWKINSPIYHTGWTILHFATYLPQDKLALRDAACRFLMGSGADVNALSTNGRTPLHIAANNNATPETICMLLSRDASMVNHADKSGDTALHGAARYRALNPSRVSTDVLNALCKAGANVSAKNKDGRTPLEVAEFYKDFEAVSLLRAHFKAEDQLPPGRSASVSSAGSDPRRRLSSFASRFRV</sequence>
<comment type="caution">
    <text evidence="5">The sequence shown here is derived from an EMBL/GenBank/DDBJ whole genome shotgun (WGS) entry which is preliminary data.</text>
</comment>
<feature type="region of interest" description="Disordered" evidence="4">
    <location>
        <begin position="570"/>
        <end position="715"/>
    </location>
</feature>
<feature type="region of interest" description="Disordered" evidence="4">
    <location>
        <begin position="1013"/>
        <end position="1041"/>
    </location>
</feature>
<dbReference type="SUPFAM" id="SSF48403">
    <property type="entry name" value="Ankyrin repeat"/>
    <property type="match status" value="1"/>
</dbReference>
<dbReference type="OrthoDB" id="3946649at2759"/>
<dbReference type="InterPro" id="IPR002110">
    <property type="entry name" value="Ankyrin_rpt"/>
</dbReference>
<reference evidence="5" key="1">
    <citation type="journal article" date="2020" name="Stud. Mycol.">
        <title>101 Dothideomycetes genomes: a test case for predicting lifestyles and emergence of pathogens.</title>
        <authorList>
            <person name="Haridas S."/>
            <person name="Albert R."/>
            <person name="Binder M."/>
            <person name="Bloem J."/>
            <person name="Labutti K."/>
            <person name="Salamov A."/>
            <person name="Andreopoulos B."/>
            <person name="Baker S."/>
            <person name="Barry K."/>
            <person name="Bills G."/>
            <person name="Bluhm B."/>
            <person name="Cannon C."/>
            <person name="Castanera R."/>
            <person name="Culley D."/>
            <person name="Daum C."/>
            <person name="Ezra D."/>
            <person name="Gonzalez J."/>
            <person name="Henrissat B."/>
            <person name="Kuo A."/>
            <person name="Liang C."/>
            <person name="Lipzen A."/>
            <person name="Lutzoni F."/>
            <person name="Magnuson J."/>
            <person name="Mondo S."/>
            <person name="Nolan M."/>
            <person name="Ohm R."/>
            <person name="Pangilinan J."/>
            <person name="Park H.-J."/>
            <person name="Ramirez L."/>
            <person name="Alfaro M."/>
            <person name="Sun H."/>
            <person name="Tritt A."/>
            <person name="Yoshinaga Y."/>
            <person name="Zwiers L.-H."/>
            <person name="Turgeon B."/>
            <person name="Goodwin S."/>
            <person name="Spatafora J."/>
            <person name="Crous P."/>
            <person name="Grigoriev I."/>
        </authorList>
    </citation>
    <scope>NUCLEOTIDE SEQUENCE</scope>
    <source>
        <strain evidence="5">CBS 116435</strain>
    </source>
</reference>
<dbReference type="Gene3D" id="1.25.40.10">
    <property type="entry name" value="Tetratricopeptide repeat domain"/>
    <property type="match status" value="1"/>
</dbReference>
<feature type="compositionally biased region" description="Polar residues" evidence="4">
    <location>
        <begin position="217"/>
        <end position="229"/>
    </location>
</feature>
<dbReference type="Proteomes" id="UP000799441">
    <property type="component" value="Unassembled WGS sequence"/>
</dbReference>
<feature type="region of interest" description="Disordered" evidence="4">
    <location>
        <begin position="267"/>
        <end position="296"/>
    </location>
</feature>
<evidence type="ECO:0000256" key="3">
    <source>
        <dbReference type="PROSITE-ProRule" id="PRU00023"/>
    </source>
</evidence>
<dbReference type="InterPro" id="IPR011990">
    <property type="entry name" value="TPR-like_helical_dom_sf"/>
</dbReference>
<dbReference type="PROSITE" id="PS50088">
    <property type="entry name" value="ANK_REPEAT"/>
    <property type="match status" value="3"/>
</dbReference>
<evidence type="ECO:0000256" key="4">
    <source>
        <dbReference type="SAM" id="MobiDB-lite"/>
    </source>
</evidence>
<dbReference type="InterPro" id="IPR036770">
    <property type="entry name" value="Ankyrin_rpt-contain_sf"/>
</dbReference>
<feature type="compositionally biased region" description="Polar residues" evidence="4">
    <location>
        <begin position="681"/>
        <end position="706"/>
    </location>
</feature>
<organism evidence="5 6">
    <name type="scientific">Polychaeton citri CBS 116435</name>
    <dbReference type="NCBI Taxonomy" id="1314669"/>
    <lineage>
        <taxon>Eukaryota</taxon>
        <taxon>Fungi</taxon>
        <taxon>Dikarya</taxon>
        <taxon>Ascomycota</taxon>
        <taxon>Pezizomycotina</taxon>
        <taxon>Dothideomycetes</taxon>
        <taxon>Dothideomycetidae</taxon>
        <taxon>Capnodiales</taxon>
        <taxon>Capnodiaceae</taxon>
        <taxon>Polychaeton</taxon>
    </lineage>
</organism>
<feature type="repeat" description="ANK" evidence="3">
    <location>
        <begin position="908"/>
        <end position="936"/>
    </location>
</feature>
<dbReference type="EMBL" id="MU003798">
    <property type="protein sequence ID" value="KAF2720521.1"/>
    <property type="molecule type" value="Genomic_DNA"/>
</dbReference>
<evidence type="ECO:0000256" key="2">
    <source>
        <dbReference type="ARBA" id="ARBA00023043"/>
    </source>
</evidence>
<feature type="compositionally biased region" description="Low complexity" evidence="4">
    <location>
        <begin position="233"/>
        <end position="244"/>
    </location>
</feature>
<accession>A0A9P4Q8X7</accession>
<dbReference type="PROSITE" id="PS50297">
    <property type="entry name" value="ANK_REP_REGION"/>
    <property type="match status" value="1"/>
</dbReference>
<keyword evidence="1" id="KW-0677">Repeat</keyword>
<dbReference type="PANTHER" id="PTHR24126">
    <property type="entry name" value="ANKYRIN REPEAT, PH AND SEC7 DOMAIN CONTAINING PROTEIN SECG-RELATED"/>
    <property type="match status" value="1"/>
</dbReference>
<evidence type="ECO:0000313" key="5">
    <source>
        <dbReference type="EMBL" id="KAF2720521.1"/>
    </source>
</evidence>
<feature type="compositionally biased region" description="Polar residues" evidence="4">
    <location>
        <begin position="64"/>
        <end position="75"/>
    </location>
</feature>
<feature type="repeat" description="ANK" evidence="3">
    <location>
        <begin position="943"/>
        <end position="982"/>
    </location>
</feature>
<evidence type="ECO:0000313" key="6">
    <source>
        <dbReference type="Proteomes" id="UP000799441"/>
    </source>
</evidence>
<gene>
    <name evidence="5" type="ORF">K431DRAFT_89360</name>
</gene>
<proteinExistence type="predicted"/>
<feature type="region of interest" description="Disordered" evidence="4">
    <location>
        <begin position="56"/>
        <end position="75"/>
    </location>
</feature>
<keyword evidence="6" id="KW-1185">Reference proteome</keyword>
<protein>
    <submittedName>
        <fullName evidence="5">Ankyrin</fullName>
    </submittedName>
</protein>
<feature type="region of interest" description="Disordered" evidence="4">
    <location>
        <begin position="199"/>
        <end position="252"/>
    </location>
</feature>
<dbReference type="SUPFAM" id="SSF48452">
    <property type="entry name" value="TPR-like"/>
    <property type="match status" value="1"/>
</dbReference>
<feature type="repeat" description="ANK" evidence="3">
    <location>
        <begin position="789"/>
        <end position="821"/>
    </location>
</feature>
<dbReference type="Gene3D" id="1.25.40.20">
    <property type="entry name" value="Ankyrin repeat-containing domain"/>
    <property type="match status" value="1"/>
</dbReference>
<keyword evidence="2 3" id="KW-0040">ANK repeat</keyword>
<evidence type="ECO:0000256" key="1">
    <source>
        <dbReference type="ARBA" id="ARBA00022737"/>
    </source>
</evidence>